<dbReference type="Pfam" id="PF14497">
    <property type="entry name" value="GST_C_3"/>
    <property type="match status" value="1"/>
</dbReference>
<dbReference type="InterPro" id="IPR004046">
    <property type="entry name" value="GST_C"/>
</dbReference>
<dbReference type="SUPFAM" id="SSF47616">
    <property type="entry name" value="GST C-terminal domain-like"/>
    <property type="match status" value="1"/>
</dbReference>
<dbReference type="InterPro" id="IPR036282">
    <property type="entry name" value="Glutathione-S-Trfase_C_sf"/>
</dbReference>
<protein>
    <recommendedName>
        <fullName evidence="1">Glutathione S-transferase C-terminal domain-containing protein</fullName>
    </recommendedName>
</protein>
<feature type="domain" description="Glutathione S-transferase C-terminal" evidence="1">
    <location>
        <begin position="84"/>
        <end position="160"/>
    </location>
</feature>
<name>A0A7S4HZD7_9EUKA</name>
<dbReference type="Gene3D" id="1.20.1050.130">
    <property type="match status" value="1"/>
</dbReference>
<sequence>MKSAAMPTLPALKQPGGKIMCETEDIMKHFATLGGKLLVDAKQAELARIGNTPPLQMCDPLWNLPPPMHEQFGIMAFDKWVEAVTPIFKDLASKLGDGPYFGGATPGYGECYTWHNVDVSFKLAKAELTKAVGEADVQKLEAWYKKFAELPGVKEYLAERPKQWGMPGSKAHPA</sequence>
<dbReference type="AlphaFoldDB" id="A0A7S4HZD7"/>
<evidence type="ECO:0000259" key="1">
    <source>
        <dbReference type="Pfam" id="PF14497"/>
    </source>
</evidence>
<reference evidence="2" key="1">
    <citation type="submission" date="2021-01" db="EMBL/GenBank/DDBJ databases">
        <authorList>
            <person name="Corre E."/>
            <person name="Pelletier E."/>
            <person name="Niang G."/>
            <person name="Scheremetjew M."/>
            <person name="Finn R."/>
            <person name="Kale V."/>
            <person name="Holt S."/>
            <person name="Cochrane G."/>
            <person name="Meng A."/>
            <person name="Brown T."/>
            <person name="Cohen L."/>
        </authorList>
    </citation>
    <scope>NUCLEOTIDE SEQUENCE</scope>
    <source>
        <strain evidence="2">UIO037</strain>
    </source>
</reference>
<gene>
    <name evidence="2" type="ORF">CPOL0286_LOCUS7287</name>
</gene>
<organism evidence="2">
    <name type="scientific">Prymnesium polylepis</name>
    <dbReference type="NCBI Taxonomy" id="72548"/>
    <lineage>
        <taxon>Eukaryota</taxon>
        <taxon>Haptista</taxon>
        <taxon>Haptophyta</taxon>
        <taxon>Prymnesiophyceae</taxon>
        <taxon>Prymnesiales</taxon>
        <taxon>Prymnesiaceae</taxon>
        <taxon>Prymnesium</taxon>
    </lineage>
</organism>
<proteinExistence type="predicted"/>
<accession>A0A7S4HZD7</accession>
<dbReference type="EMBL" id="HBKO01015938">
    <property type="protein sequence ID" value="CAE2214024.1"/>
    <property type="molecule type" value="Transcribed_RNA"/>
</dbReference>
<evidence type="ECO:0000313" key="2">
    <source>
        <dbReference type="EMBL" id="CAE2214024.1"/>
    </source>
</evidence>